<dbReference type="PANTHER" id="PTHR46586:SF3">
    <property type="entry name" value="ANKYRIN REPEAT-CONTAINING PROTEIN"/>
    <property type="match status" value="1"/>
</dbReference>
<gene>
    <name evidence="2" type="ORF">P43SY_003691</name>
</gene>
<evidence type="ECO:0000313" key="3">
    <source>
        <dbReference type="Proteomes" id="UP001209570"/>
    </source>
</evidence>
<dbReference type="PANTHER" id="PTHR46586">
    <property type="entry name" value="ANKYRIN REPEAT-CONTAINING PROTEIN"/>
    <property type="match status" value="1"/>
</dbReference>
<proteinExistence type="predicted"/>
<evidence type="ECO:0000313" key="2">
    <source>
        <dbReference type="EMBL" id="KAJ0399686.1"/>
    </source>
</evidence>
<dbReference type="PROSITE" id="PS50088">
    <property type="entry name" value="ANK_REPEAT"/>
    <property type="match status" value="2"/>
</dbReference>
<dbReference type="AlphaFoldDB" id="A0AAD5Q9Z0"/>
<accession>A0AAD5Q9Z0</accession>
<dbReference type="SMART" id="SM00248">
    <property type="entry name" value="ANK"/>
    <property type="match status" value="6"/>
</dbReference>
<dbReference type="EMBL" id="JAKCXM010000174">
    <property type="protein sequence ID" value="KAJ0399686.1"/>
    <property type="molecule type" value="Genomic_DNA"/>
</dbReference>
<keyword evidence="1" id="KW-0040">ANK repeat</keyword>
<dbReference type="Pfam" id="PF12796">
    <property type="entry name" value="Ank_2"/>
    <property type="match status" value="1"/>
</dbReference>
<feature type="repeat" description="ANK" evidence="1">
    <location>
        <begin position="35"/>
        <end position="67"/>
    </location>
</feature>
<dbReference type="InterPro" id="IPR052050">
    <property type="entry name" value="SecEffector_AnkRepeat"/>
</dbReference>
<organism evidence="2 3">
    <name type="scientific">Pythium insidiosum</name>
    <name type="common">Pythiosis disease agent</name>
    <dbReference type="NCBI Taxonomy" id="114742"/>
    <lineage>
        <taxon>Eukaryota</taxon>
        <taxon>Sar</taxon>
        <taxon>Stramenopiles</taxon>
        <taxon>Oomycota</taxon>
        <taxon>Peronosporomycetes</taxon>
        <taxon>Pythiales</taxon>
        <taxon>Pythiaceae</taxon>
        <taxon>Pythium</taxon>
    </lineage>
</organism>
<protein>
    <recommendedName>
        <fullName evidence="4">Ankyrin repeat protein</fullName>
    </recommendedName>
</protein>
<dbReference type="PROSITE" id="PS50297">
    <property type="entry name" value="ANK_REP_REGION"/>
    <property type="match status" value="2"/>
</dbReference>
<name>A0AAD5Q9Z0_PYTIN</name>
<dbReference type="Gene3D" id="1.25.40.20">
    <property type="entry name" value="Ankyrin repeat-containing domain"/>
    <property type="match status" value="3"/>
</dbReference>
<dbReference type="InterPro" id="IPR002110">
    <property type="entry name" value="Ankyrin_rpt"/>
</dbReference>
<reference evidence="2" key="1">
    <citation type="submission" date="2021-12" db="EMBL/GenBank/DDBJ databases">
        <title>Prjna785345.</title>
        <authorList>
            <person name="Rujirawat T."/>
            <person name="Krajaejun T."/>
        </authorList>
    </citation>
    <scope>NUCLEOTIDE SEQUENCE</scope>
    <source>
        <strain evidence="2">Pi057C3</strain>
    </source>
</reference>
<feature type="repeat" description="ANK" evidence="1">
    <location>
        <begin position="69"/>
        <end position="101"/>
    </location>
</feature>
<sequence length="868" mass="95348">MEDNNIVGAAWDEKFDEIKEMLDRGVDVNPRAGSPDTTALHQAAFKGNFQIVRMLLAHGADMDVFDWECGETALHMAAGRGHTDVVELLLDSGADVNTRNDLCKVNAPAEHVRPICAKISAFLDRDAPPLHCVPAAASLSRFPGNHASVVKWLHANQARDTLRTSPAIDLTAPNGHIEMLEWLVQHGYTAFTPYAMTTKSGARRWLARVLDARRPTIDPDLLDHELTKALRVAARLGHVEIVEYILSLPDVRVPVKGALEEAAVRGDTALIASLSPRRTNDACLASAAETAAKHGQLEVLQAIATTLGGVEFLSNSLDLHALQTGHLHVVEWLASQNWVFPSNLPIVAEIVASSGTLETIRWLHQHAPPEAMAQDNLVDFAARQENWEVLEYLVETVQRPLTSVAFACVAENGPLELTIKLWGLTASIVIETQAVLNVAAAGRLDVLGFLCDKNPAKSGELDVLEWVERNVSAEVIRPMTGLALVHAAQANKLELLQWIQGRGVNDWSPQVLQQAVMYNADLSLIQYLLTEHFNQVWAPAAMMKLAMCGRVDVFQWIHSEIKNLDGWDERLMDVAASSGHLETLQWLATHCSLRCSARGLSQAAMCDHWRVVAWLLEEQDVEVDAETLYYAASAGQVEIATRLLSRVQDLNQALNVSVSTGFAPTGQPDDQRSNLPMVQLLCGKGAKCTDVGSMANCAKNGQLETLQWLHAQKQLTDIPFDMLVQATRHGHSAMVRWMLRHAAPTQHPSRLHAQVVSVAAQLGEQDVLEVLVDRLGAACVTPQLLHSVSCFGPRHLGCTVAAWLYERIVDKNSRIVDKNSVNWQTIRASTCPAVQHWARQPLKFGECCTETDGPTAMGSWTVVLDQKD</sequence>
<dbReference type="SUPFAM" id="SSF48403">
    <property type="entry name" value="Ankyrin repeat"/>
    <property type="match status" value="2"/>
</dbReference>
<evidence type="ECO:0000256" key="1">
    <source>
        <dbReference type="PROSITE-ProRule" id="PRU00023"/>
    </source>
</evidence>
<comment type="caution">
    <text evidence="2">The sequence shown here is derived from an EMBL/GenBank/DDBJ whole genome shotgun (WGS) entry which is preliminary data.</text>
</comment>
<keyword evidence="3" id="KW-1185">Reference proteome</keyword>
<dbReference type="InterPro" id="IPR036770">
    <property type="entry name" value="Ankyrin_rpt-contain_sf"/>
</dbReference>
<dbReference type="PRINTS" id="PR01415">
    <property type="entry name" value="ANKYRIN"/>
</dbReference>
<dbReference type="Proteomes" id="UP001209570">
    <property type="component" value="Unassembled WGS sequence"/>
</dbReference>
<evidence type="ECO:0008006" key="4">
    <source>
        <dbReference type="Google" id="ProtNLM"/>
    </source>
</evidence>